<organism evidence="4 5">
    <name type="scientific">Stephania cephalantha</name>
    <dbReference type="NCBI Taxonomy" id="152367"/>
    <lineage>
        <taxon>Eukaryota</taxon>
        <taxon>Viridiplantae</taxon>
        <taxon>Streptophyta</taxon>
        <taxon>Embryophyta</taxon>
        <taxon>Tracheophyta</taxon>
        <taxon>Spermatophyta</taxon>
        <taxon>Magnoliopsida</taxon>
        <taxon>Ranunculales</taxon>
        <taxon>Menispermaceae</taxon>
        <taxon>Menispermoideae</taxon>
        <taxon>Cissampelideae</taxon>
        <taxon>Stephania</taxon>
    </lineage>
</organism>
<evidence type="ECO:0000256" key="1">
    <source>
        <dbReference type="ARBA" id="ARBA00022737"/>
    </source>
</evidence>
<dbReference type="GO" id="GO:0008270">
    <property type="term" value="F:zinc ion binding"/>
    <property type="evidence" value="ECO:0007669"/>
    <property type="project" value="InterPro"/>
</dbReference>
<dbReference type="Pfam" id="PF20431">
    <property type="entry name" value="E_motif"/>
    <property type="match status" value="1"/>
</dbReference>
<proteinExistence type="predicted"/>
<dbReference type="FunFam" id="1.25.40.10:FF:000553">
    <property type="entry name" value="Pentatricopeptide repeat-containing protein, mitochondrial"/>
    <property type="match status" value="1"/>
</dbReference>
<sequence length="666" mass="75191">MSFPKKLITSHPIPIRRSLTSLYKTQIQNLSILPIHHSNQTNPINSFKDLEGLRPSSINSRPFDQCGSINIVLESNKMITNYVRAGDLDAARQVFDEMLLRTTVTWNSMLAGYSKKSGNSEAARELFYQIPEPDVVSFNTMLACYFRNSDIETARGFFDGMPVKDIASWNTMLSGLSQCGKMSEASQVFLVMPQKNSVSWSAMISGHVEVGDLESAERLFRLAPVKSVVAWTAMITGYMRFKKIELAEMLFEQMPVRNLITWNSMIAGYVENCRAVDGLKFFKRMINDGIRPNPSSYSSVLLGCSNLSALQLGKQVHQFVYKTPLFLNTTVGTALLSMYCKCGELQDARKLFDVMHWKDAATWNAMISGYAQHGSGKKAILLFDEMRMEEAKPDWITFVAVLTACNHAGLVESGIRHFDSMRRDYQIEPMPDHYTCMVDLLGRAGLLEKAVELINNMPFKPHSAIFGTLLGACRMHKNLELAEFAAQNLLHLDPNSAAGYVQLANIYAAMNKWDHVANVRRLMKANKVVKTPGYSWIEVKNVINEFRSGDRVHPELSLIHKKLGELEKQMKLAGYSPDLDYALHDVGEEQKEQILLRHSEKLAVAYGLICTPAGTTIRVFKNLRVCGDCHTAIKYISLIEEREIILRDTTRFHHFRNGSCSCGDYW</sequence>
<dbReference type="PROSITE" id="PS51375">
    <property type="entry name" value="PPR"/>
    <property type="match status" value="5"/>
</dbReference>
<keyword evidence="5" id="KW-1185">Reference proteome</keyword>
<dbReference type="EMBL" id="JBBNAG010000011">
    <property type="protein sequence ID" value="KAK9095148.1"/>
    <property type="molecule type" value="Genomic_DNA"/>
</dbReference>
<protein>
    <recommendedName>
        <fullName evidence="3">DYW domain-containing protein</fullName>
    </recommendedName>
</protein>
<dbReference type="InterPro" id="IPR011990">
    <property type="entry name" value="TPR-like_helical_dom_sf"/>
</dbReference>
<dbReference type="GO" id="GO:0003723">
    <property type="term" value="F:RNA binding"/>
    <property type="evidence" value="ECO:0007669"/>
    <property type="project" value="InterPro"/>
</dbReference>
<dbReference type="Gene3D" id="1.25.40.10">
    <property type="entry name" value="Tetratricopeptide repeat domain"/>
    <property type="match status" value="5"/>
</dbReference>
<dbReference type="FunFam" id="1.25.40.10:FF:000144">
    <property type="entry name" value="Pentatricopeptide repeat-containing protein, mitochondrial"/>
    <property type="match status" value="1"/>
</dbReference>
<keyword evidence="1" id="KW-0677">Repeat</keyword>
<dbReference type="InterPro" id="IPR002885">
    <property type="entry name" value="PPR_rpt"/>
</dbReference>
<dbReference type="InterPro" id="IPR032867">
    <property type="entry name" value="DYW_dom"/>
</dbReference>
<dbReference type="Pfam" id="PF13041">
    <property type="entry name" value="PPR_2"/>
    <property type="match status" value="2"/>
</dbReference>
<dbReference type="Proteomes" id="UP001419268">
    <property type="component" value="Unassembled WGS sequence"/>
</dbReference>
<gene>
    <name evidence="4" type="ORF">Scep_026617</name>
</gene>
<dbReference type="GO" id="GO:0009451">
    <property type="term" value="P:RNA modification"/>
    <property type="evidence" value="ECO:0007669"/>
    <property type="project" value="InterPro"/>
</dbReference>
<evidence type="ECO:0000256" key="2">
    <source>
        <dbReference type="PROSITE-ProRule" id="PRU00708"/>
    </source>
</evidence>
<reference evidence="4 5" key="1">
    <citation type="submission" date="2024-01" db="EMBL/GenBank/DDBJ databases">
        <title>Genome assemblies of Stephania.</title>
        <authorList>
            <person name="Yang L."/>
        </authorList>
    </citation>
    <scope>NUCLEOTIDE SEQUENCE [LARGE SCALE GENOMIC DNA]</scope>
    <source>
        <strain evidence="4">JXDWG</strain>
        <tissue evidence="4">Leaf</tissue>
    </source>
</reference>
<dbReference type="PANTHER" id="PTHR47926:SF410">
    <property type="entry name" value="(WILD MALAYSIAN BANANA) HYPOTHETICAL PROTEIN"/>
    <property type="match status" value="1"/>
</dbReference>
<comment type="caution">
    <text evidence="4">The sequence shown here is derived from an EMBL/GenBank/DDBJ whole genome shotgun (WGS) entry which is preliminary data.</text>
</comment>
<dbReference type="NCBIfam" id="TIGR00756">
    <property type="entry name" value="PPR"/>
    <property type="match status" value="7"/>
</dbReference>
<feature type="domain" description="DYW" evidence="3">
    <location>
        <begin position="574"/>
        <end position="666"/>
    </location>
</feature>
<feature type="repeat" description="PPR" evidence="2">
    <location>
        <begin position="165"/>
        <end position="199"/>
    </location>
</feature>
<feature type="repeat" description="PPR" evidence="2">
    <location>
        <begin position="359"/>
        <end position="393"/>
    </location>
</feature>
<dbReference type="FunFam" id="1.25.40.10:FF:001074">
    <property type="entry name" value="Pentatricopeptide repeat-containing protein, mitochondrial"/>
    <property type="match status" value="1"/>
</dbReference>
<feature type="repeat" description="PPR" evidence="2">
    <location>
        <begin position="102"/>
        <end position="137"/>
    </location>
</feature>
<dbReference type="SUPFAM" id="SSF48452">
    <property type="entry name" value="TPR-like"/>
    <property type="match status" value="1"/>
</dbReference>
<dbReference type="PANTHER" id="PTHR47926">
    <property type="entry name" value="PENTATRICOPEPTIDE REPEAT-CONTAINING PROTEIN"/>
    <property type="match status" value="1"/>
</dbReference>
<dbReference type="Pfam" id="PF14432">
    <property type="entry name" value="DYW_deaminase"/>
    <property type="match status" value="1"/>
</dbReference>
<evidence type="ECO:0000313" key="5">
    <source>
        <dbReference type="Proteomes" id="UP001419268"/>
    </source>
</evidence>
<evidence type="ECO:0000313" key="4">
    <source>
        <dbReference type="EMBL" id="KAK9095148.1"/>
    </source>
</evidence>
<feature type="repeat" description="PPR" evidence="2">
    <location>
        <begin position="258"/>
        <end position="292"/>
    </location>
</feature>
<accession>A0AAP0ER44</accession>
<feature type="repeat" description="PPR" evidence="2">
    <location>
        <begin position="227"/>
        <end position="257"/>
    </location>
</feature>
<evidence type="ECO:0000259" key="3">
    <source>
        <dbReference type="Pfam" id="PF14432"/>
    </source>
</evidence>
<dbReference type="AlphaFoldDB" id="A0AAP0ER44"/>
<dbReference type="InterPro" id="IPR046848">
    <property type="entry name" value="E_motif"/>
</dbReference>
<dbReference type="Pfam" id="PF01535">
    <property type="entry name" value="PPR"/>
    <property type="match status" value="7"/>
</dbReference>
<name>A0AAP0ER44_9MAGN</name>
<dbReference type="InterPro" id="IPR046960">
    <property type="entry name" value="PPR_At4g14850-like_plant"/>
</dbReference>
<dbReference type="FunFam" id="1.25.40.10:FF:001531">
    <property type="entry name" value="Pentatricopeptide repeat-containing protein At4g16835, mitochondrial"/>
    <property type="match status" value="1"/>
</dbReference>